<feature type="transmembrane region" description="Helical" evidence="2">
    <location>
        <begin position="12"/>
        <end position="29"/>
    </location>
</feature>
<evidence type="ECO:0000256" key="2">
    <source>
        <dbReference type="SAM" id="Phobius"/>
    </source>
</evidence>
<gene>
    <name evidence="4" type="ORF">FHS30_002264</name>
</gene>
<accession>A0A839USY3</accession>
<dbReference type="InterPro" id="IPR025392">
    <property type="entry name" value="DUF4124"/>
</dbReference>
<evidence type="ECO:0000259" key="3">
    <source>
        <dbReference type="Pfam" id="PF13511"/>
    </source>
</evidence>
<dbReference type="RefSeq" id="WP_183910550.1">
    <property type="nucleotide sequence ID" value="NZ_JACHXZ010000003.1"/>
</dbReference>
<feature type="domain" description="DUF4124" evidence="3">
    <location>
        <begin position="95"/>
        <end position="130"/>
    </location>
</feature>
<comment type="caution">
    <text evidence="4">The sequence shown here is derived from an EMBL/GenBank/DDBJ whole genome shotgun (WGS) entry which is preliminary data.</text>
</comment>
<reference evidence="4 5" key="1">
    <citation type="submission" date="2020-08" db="EMBL/GenBank/DDBJ databases">
        <title>Genomic Encyclopedia of Type Strains, Phase III (KMG-III): the genomes of soil and plant-associated and newly described type strains.</title>
        <authorList>
            <person name="Whitman W."/>
        </authorList>
    </citation>
    <scope>NUCLEOTIDE SEQUENCE [LARGE SCALE GENOMIC DNA]</scope>
    <source>
        <strain evidence="4 5">CECT 8571</strain>
    </source>
</reference>
<feature type="compositionally biased region" description="Polar residues" evidence="1">
    <location>
        <begin position="147"/>
        <end position="156"/>
    </location>
</feature>
<dbReference type="Proteomes" id="UP000559987">
    <property type="component" value="Unassembled WGS sequence"/>
</dbReference>
<evidence type="ECO:0000256" key="1">
    <source>
        <dbReference type="SAM" id="MobiDB-lite"/>
    </source>
</evidence>
<organism evidence="4 5">
    <name type="scientific">Simiduia aestuariiviva</name>
    <dbReference type="NCBI Taxonomy" id="1510459"/>
    <lineage>
        <taxon>Bacteria</taxon>
        <taxon>Pseudomonadati</taxon>
        <taxon>Pseudomonadota</taxon>
        <taxon>Gammaproteobacteria</taxon>
        <taxon>Cellvibrionales</taxon>
        <taxon>Cellvibrionaceae</taxon>
        <taxon>Simiduia</taxon>
    </lineage>
</organism>
<evidence type="ECO:0000313" key="4">
    <source>
        <dbReference type="EMBL" id="MBB3169056.1"/>
    </source>
</evidence>
<sequence length="174" mass="18612">MFGYMGKWILKSLVMSVLMLSVSSYLLYLRTGHTPWSLLGINSWSDATTRVAPDLSVDQMAATVARTLQSAKQATLSATDSAADILPDAMTVDSSGATHVYRWVDAQGVTHFGEAPPAGVDAEAIALEPNRNVIGGIQSENEKDNANNDPVTSTQEMVDRINRERNAALSGAGE</sequence>
<proteinExistence type="predicted"/>
<dbReference type="AlphaFoldDB" id="A0A839USY3"/>
<keyword evidence="2" id="KW-0812">Transmembrane</keyword>
<dbReference type="Pfam" id="PF13511">
    <property type="entry name" value="DUF4124"/>
    <property type="match status" value="1"/>
</dbReference>
<keyword evidence="5" id="KW-1185">Reference proteome</keyword>
<keyword evidence="2" id="KW-0472">Membrane</keyword>
<name>A0A839USY3_9GAMM</name>
<keyword evidence="2" id="KW-1133">Transmembrane helix</keyword>
<feature type="region of interest" description="Disordered" evidence="1">
    <location>
        <begin position="136"/>
        <end position="159"/>
    </location>
</feature>
<evidence type="ECO:0000313" key="5">
    <source>
        <dbReference type="Proteomes" id="UP000559987"/>
    </source>
</evidence>
<protein>
    <recommendedName>
        <fullName evidence="3">DUF4124 domain-containing protein</fullName>
    </recommendedName>
</protein>
<dbReference type="EMBL" id="JACHXZ010000003">
    <property type="protein sequence ID" value="MBB3169056.1"/>
    <property type="molecule type" value="Genomic_DNA"/>
</dbReference>